<keyword evidence="5" id="KW-0472">Membrane</keyword>
<keyword evidence="3" id="KW-0309">Germination</keyword>
<comment type="subcellular location">
    <subcellularLocation>
        <location evidence="1">Membrane</location>
        <topology evidence="1">Lipid-anchor</topology>
    </subcellularLocation>
</comment>
<comment type="similarity">
    <text evidence="2">Belongs to the GerABKC lipoprotein family.</text>
</comment>
<evidence type="ECO:0000256" key="3">
    <source>
        <dbReference type="ARBA" id="ARBA00022544"/>
    </source>
</evidence>
<dbReference type="AlphaFoldDB" id="W4VJ89"/>
<evidence type="ECO:0000256" key="6">
    <source>
        <dbReference type="ARBA" id="ARBA00023139"/>
    </source>
</evidence>
<feature type="domain" description="Spore germination GerAC-like C-terminal" evidence="8">
    <location>
        <begin position="200"/>
        <end position="316"/>
    </location>
</feature>
<dbReference type="EMBL" id="BAVS01000007">
    <property type="protein sequence ID" value="GAE92834.1"/>
    <property type="molecule type" value="Genomic_DNA"/>
</dbReference>
<dbReference type="PANTHER" id="PTHR35789">
    <property type="entry name" value="SPORE GERMINATION PROTEIN B3"/>
    <property type="match status" value="1"/>
</dbReference>
<dbReference type="RefSeq" id="WP_235182664.1">
    <property type="nucleotide sequence ID" value="NZ_BAVS01000007.1"/>
</dbReference>
<evidence type="ECO:0000256" key="5">
    <source>
        <dbReference type="ARBA" id="ARBA00023136"/>
    </source>
</evidence>
<evidence type="ECO:0000259" key="9">
    <source>
        <dbReference type="Pfam" id="PF25198"/>
    </source>
</evidence>
<dbReference type="Pfam" id="PF05504">
    <property type="entry name" value="Spore_GerAC"/>
    <property type="match status" value="1"/>
</dbReference>
<dbReference type="PROSITE" id="PS51257">
    <property type="entry name" value="PROKAR_LIPOPROTEIN"/>
    <property type="match status" value="1"/>
</dbReference>
<dbReference type="NCBIfam" id="TIGR02887">
    <property type="entry name" value="spore_ger_x_C"/>
    <property type="match status" value="1"/>
</dbReference>
<dbReference type="InterPro" id="IPR008844">
    <property type="entry name" value="Spore_GerAC-like"/>
</dbReference>
<comment type="caution">
    <text evidence="10">The sequence shown here is derived from an EMBL/GenBank/DDBJ whole genome shotgun (WGS) entry which is preliminary data.</text>
</comment>
<protein>
    <submittedName>
        <fullName evidence="10">Spore germination protein</fullName>
    </submittedName>
</protein>
<sequence>MVNFKKLLIFLLLLLFLTACIKTKILDDIELIMMFGYDWDASNEEYIGTAVSPMYGSSEESDLRENTEYMARAKTIQNINSKIDTQTANPIEIGKTLGILFGEKLVRHGIHDILLAINEDPNIGRGIHLAIARESAESLLKSTMITEGTLPRFIEKLLKNNAKTNVPDMNLHDFNYRFLGTGMDPFLPIIEATSSGIELNGIGFFKKDKMIYEIGYDQFFEFKILYTDCEDHTYQFDWEEKEQTIAISSISSKITKKWKNRNQVEIIVKINGTLTESKQLGIRSFKEKAKLEQAISQKLKEEGSKLITEFQELEIDL</sequence>
<dbReference type="Proteomes" id="UP000019102">
    <property type="component" value="Unassembled WGS sequence"/>
</dbReference>
<evidence type="ECO:0000256" key="4">
    <source>
        <dbReference type="ARBA" id="ARBA00022729"/>
    </source>
</evidence>
<keyword evidence="11" id="KW-1185">Reference proteome</keyword>
<dbReference type="InterPro" id="IPR038501">
    <property type="entry name" value="Spore_GerAC_C_sf"/>
</dbReference>
<keyword evidence="4" id="KW-0732">Signal</keyword>
<evidence type="ECO:0000256" key="2">
    <source>
        <dbReference type="ARBA" id="ARBA00007886"/>
    </source>
</evidence>
<keyword evidence="6" id="KW-0564">Palmitate</keyword>
<organism evidence="10 11">
    <name type="scientific">Gracilibacillus boraciitolerans JCM 21714</name>
    <dbReference type="NCBI Taxonomy" id="1298598"/>
    <lineage>
        <taxon>Bacteria</taxon>
        <taxon>Bacillati</taxon>
        <taxon>Bacillota</taxon>
        <taxon>Bacilli</taxon>
        <taxon>Bacillales</taxon>
        <taxon>Bacillaceae</taxon>
        <taxon>Gracilibacillus</taxon>
    </lineage>
</organism>
<evidence type="ECO:0000313" key="11">
    <source>
        <dbReference type="Proteomes" id="UP000019102"/>
    </source>
</evidence>
<proteinExistence type="inferred from homology"/>
<dbReference type="eggNOG" id="ENOG502ZYKQ">
    <property type="taxonomic scope" value="Bacteria"/>
</dbReference>
<dbReference type="GO" id="GO:0009847">
    <property type="term" value="P:spore germination"/>
    <property type="evidence" value="ECO:0007669"/>
    <property type="project" value="InterPro"/>
</dbReference>
<dbReference type="Pfam" id="PF25198">
    <property type="entry name" value="Spore_GerAC_N"/>
    <property type="match status" value="1"/>
</dbReference>
<dbReference type="STRING" id="1298598.JCM21714_1855"/>
<evidence type="ECO:0000313" key="10">
    <source>
        <dbReference type="EMBL" id="GAE92834.1"/>
    </source>
</evidence>
<name>W4VJ89_9BACI</name>
<reference evidence="10 11" key="1">
    <citation type="journal article" date="2014" name="Genome Announc.">
        <title>Draft Genome Sequence of the Boron-Tolerant and Moderately Halotolerant Bacterium Gracilibacillus boraciitolerans JCM 21714T.</title>
        <authorList>
            <person name="Ahmed I."/>
            <person name="Oshima K."/>
            <person name="Suda W."/>
            <person name="Kitamura K."/>
            <person name="Iida T."/>
            <person name="Ohmori Y."/>
            <person name="Fujiwara T."/>
            <person name="Hattori M."/>
            <person name="Ohkuma M."/>
        </authorList>
    </citation>
    <scope>NUCLEOTIDE SEQUENCE [LARGE SCALE GENOMIC DNA]</scope>
    <source>
        <strain evidence="10 11">JCM 21714</strain>
    </source>
</reference>
<dbReference type="GO" id="GO:0016020">
    <property type="term" value="C:membrane"/>
    <property type="evidence" value="ECO:0007669"/>
    <property type="project" value="UniProtKB-SubCell"/>
</dbReference>
<dbReference type="Gene3D" id="3.30.300.210">
    <property type="entry name" value="Nutrient germinant receptor protein C, domain 3"/>
    <property type="match status" value="1"/>
</dbReference>
<evidence type="ECO:0000256" key="7">
    <source>
        <dbReference type="ARBA" id="ARBA00023288"/>
    </source>
</evidence>
<gene>
    <name evidence="10" type="ORF">JCM21714_1855</name>
</gene>
<evidence type="ECO:0000256" key="1">
    <source>
        <dbReference type="ARBA" id="ARBA00004635"/>
    </source>
</evidence>
<dbReference type="PANTHER" id="PTHR35789:SF1">
    <property type="entry name" value="SPORE GERMINATION PROTEIN B3"/>
    <property type="match status" value="1"/>
</dbReference>
<evidence type="ECO:0000259" key="8">
    <source>
        <dbReference type="Pfam" id="PF05504"/>
    </source>
</evidence>
<keyword evidence="7" id="KW-0449">Lipoprotein</keyword>
<accession>W4VJ89</accession>
<dbReference type="InterPro" id="IPR046953">
    <property type="entry name" value="Spore_GerAC-like_C"/>
</dbReference>
<feature type="domain" description="Spore germination protein N-terminal" evidence="9">
    <location>
        <begin position="24"/>
        <end position="191"/>
    </location>
</feature>
<dbReference type="InterPro" id="IPR057336">
    <property type="entry name" value="GerAC_N"/>
</dbReference>